<organism evidence="13 14">
    <name type="scientific">Capsaspora owczarzaki (strain ATCC 30864)</name>
    <dbReference type="NCBI Taxonomy" id="595528"/>
    <lineage>
        <taxon>Eukaryota</taxon>
        <taxon>Filasterea</taxon>
        <taxon>Capsaspora</taxon>
    </lineage>
</organism>
<dbReference type="OrthoDB" id="15304at2759"/>
<evidence type="ECO:0000256" key="11">
    <source>
        <dbReference type="SAM" id="MobiDB-lite"/>
    </source>
</evidence>
<keyword evidence="7 10" id="KW-0862">Zinc</keyword>
<dbReference type="RefSeq" id="XP_004349049.2">
    <property type="nucleotide sequence ID" value="XM_004348999.2"/>
</dbReference>
<evidence type="ECO:0000256" key="5">
    <source>
        <dbReference type="ARBA" id="ARBA00022771"/>
    </source>
</evidence>
<feature type="region of interest" description="Disordered" evidence="11">
    <location>
        <begin position="1348"/>
        <end position="1368"/>
    </location>
</feature>
<comment type="function">
    <text evidence="10">Ubiquitin ligase protein which is a component of the N-end rule pathway. Recognizes and binds to proteins bearing specific N-terminal residues that are destabilizing according to the N-end rule, leading to their ubiquitination and subsequent degradation.</text>
</comment>
<evidence type="ECO:0000256" key="6">
    <source>
        <dbReference type="ARBA" id="ARBA00022786"/>
    </source>
</evidence>
<evidence type="ECO:0000256" key="1">
    <source>
        <dbReference type="ARBA" id="ARBA00000900"/>
    </source>
</evidence>
<dbReference type="GO" id="GO:0000151">
    <property type="term" value="C:ubiquitin ligase complex"/>
    <property type="evidence" value="ECO:0007669"/>
    <property type="project" value="TreeGrafter"/>
</dbReference>
<gene>
    <name evidence="13" type="ORF">CAOG_002299</name>
</gene>
<dbReference type="eggNOG" id="KOG1139">
    <property type="taxonomic scope" value="Eukaryota"/>
</dbReference>
<dbReference type="STRING" id="595528.A0A0D2WM36"/>
<feature type="region of interest" description="Disordered" evidence="11">
    <location>
        <begin position="2059"/>
        <end position="2084"/>
    </location>
</feature>
<evidence type="ECO:0000256" key="9">
    <source>
        <dbReference type="PROSITE-ProRule" id="PRU00508"/>
    </source>
</evidence>
<keyword evidence="4 10" id="KW-0479">Metal-binding</keyword>
<feature type="compositionally biased region" description="Acidic residues" evidence="11">
    <location>
        <begin position="260"/>
        <end position="276"/>
    </location>
</feature>
<keyword evidence="3 10" id="KW-0808">Transferase</keyword>
<dbReference type="InterPro" id="IPR044046">
    <property type="entry name" value="E3_ligase_UBR-like_C"/>
</dbReference>
<dbReference type="GO" id="GO:0016567">
    <property type="term" value="P:protein ubiquitination"/>
    <property type="evidence" value="ECO:0007669"/>
    <property type="project" value="UniProtKB-UniRule"/>
</dbReference>
<reference evidence="14" key="1">
    <citation type="submission" date="2011-02" db="EMBL/GenBank/DDBJ databases">
        <title>The Genome Sequence of Capsaspora owczarzaki ATCC 30864.</title>
        <authorList>
            <person name="Russ C."/>
            <person name="Cuomo C."/>
            <person name="Burger G."/>
            <person name="Gray M.W."/>
            <person name="Holland P.W.H."/>
            <person name="King N."/>
            <person name="Lang F.B.F."/>
            <person name="Roger A.J."/>
            <person name="Ruiz-Trillo I."/>
            <person name="Young S.K."/>
            <person name="Zeng Q."/>
            <person name="Gargeya S."/>
            <person name="Alvarado L."/>
            <person name="Berlin A."/>
            <person name="Chapman S.B."/>
            <person name="Chen Z."/>
            <person name="Freedman E."/>
            <person name="Gellesch M."/>
            <person name="Goldberg J."/>
            <person name="Griggs A."/>
            <person name="Gujja S."/>
            <person name="Heilman E."/>
            <person name="Heiman D."/>
            <person name="Howarth C."/>
            <person name="Mehta T."/>
            <person name="Neiman D."/>
            <person name="Pearson M."/>
            <person name="Roberts A."/>
            <person name="Saif S."/>
            <person name="Shea T."/>
            <person name="Shenoy N."/>
            <person name="Sisk P."/>
            <person name="Stolte C."/>
            <person name="Sykes S."/>
            <person name="White J."/>
            <person name="Yandava C."/>
            <person name="Haas B."/>
            <person name="Nusbaum C."/>
            <person name="Birren B."/>
        </authorList>
    </citation>
    <scope>NUCLEOTIDE SEQUENCE</scope>
    <source>
        <strain evidence="14">ATCC 30864</strain>
    </source>
</reference>
<evidence type="ECO:0000256" key="10">
    <source>
        <dbReference type="RuleBase" id="RU366018"/>
    </source>
</evidence>
<feature type="compositionally biased region" description="Low complexity" evidence="11">
    <location>
        <begin position="311"/>
        <end position="332"/>
    </location>
</feature>
<feature type="domain" description="UBR-type" evidence="12">
    <location>
        <begin position="404"/>
        <end position="475"/>
    </location>
</feature>
<feature type="region of interest" description="Disordered" evidence="11">
    <location>
        <begin position="177"/>
        <end position="233"/>
    </location>
</feature>
<evidence type="ECO:0000256" key="7">
    <source>
        <dbReference type="ARBA" id="ARBA00022833"/>
    </source>
</evidence>
<feature type="compositionally biased region" description="Low complexity" evidence="11">
    <location>
        <begin position="2059"/>
        <end position="2070"/>
    </location>
</feature>
<keyword evidence="6 10" id="KW-0833">Ubl conjugation pathway</keyword>
<feature type="compositionally biased region" description="Polar residues" evidence="11">
    <location>
        <begin position="1348"/>
        <end position="1361"/>
    </location>
</feature>
<dbReference type="Gene3D" id="1.10.10.2670">
    <property type="entry name" value="E3 ubiquitin-protein ligase"/>
    <property type="match status" value="1"/>
</dbReference>
<name>A0A0D2WM36_CAPO3</name>
<keyword evidence="5 10" id="KW-0863">Zinc-finger</keyword>
<feature type="region of interest" description="Disordered" evidence="11">
    <location>
        <begin position="256"/>
        <end position="290"/>
    </location>
</feature>
<dbReference type="PhylomeDB" id="A0A0D2WM36"/>
<sequence>MASSTGNEAAAFTQVVSRLLNNGSPSSAETAQTRQDLESLQSLLTATNQDGGLSGYADAPVPMTLAQRLELAQRVDMLCQSLSSSTAAAAAAAAADGDGDDAAATASGAHEASSRSPSSLMHHIGGVDARSLLLPSNNQPPSAVQRQSVARLLAVREDAATTNTFLATLFSAQTLIKTKSPNPRRTSALTGRRHRRSPSPTLQRRTATRTEGRQAPTVDSEVDTNSEDENGMSIDSLDSEYAALFADMHHAFLSDGHERDDEEEISDDGQDYEDSAQDASEPARNGADQAAAPHRFTLLQNFYSAIRRNHPSPSTSTSTSTGTSTGTQFPPTTRDRPASMARRRLPAAPANANGWPVDNTTPAELDLDALNSALDWCSVLIAGGASSDDFWTRLAADKHATAATSCFFLWDADYVAYRCKTCGLSPCTSICAACFEKGNHVGHDYSMFRSFTGGACDCGDSGVMKASGFCADHCVSDPETRRQKEEREAALLPSWLSPYSQFSCRRVLTWLVRHALHLYLYAQTAPHATASRRSPRSAALVSDTSASRTLGLVDASARAAMVADEILAACFKWMSTSSDLRVVMSHILLEEIALSEDIPLVAEMLFQANPQNALPSWPVSSDDSVTHTSATGHSSLPGSTPQPQSTTSVARASAASATYCPTIAGIPIYPPGGPSAWGQSLDAHRVPSNASAAPSHTLLYWLMAASAFVGLPQTFVTFALYVLPFQRVKDEAAHAFSCHYLRLTTAMPQSHDPARYCNRVVHISCQLFSNPGLALQSEERDNCSAKLATSLCHVLGSNVKHAPLAGRADLGVNQDVVVNINAPFIKKHQYWSVTSDLVNILTHPQVACMMLGKAPTLWSLAQIVSLIQGIFYNTRCTTVHIEYEPDEYSTAFELEIEASGTFLGYFRAALETLLPPAAQLAGTQSRLVNAAASAAPALNKARSQPRTVRELLLPGLEPASLRESLCAERLEHVLPALSALAQMLVDWHSRAGMTRREVPHNRSAGPVFDFAVDVRPITLHIPLHRWFAVFASRGMAWTGLTWPILWSKIHKFAQDFERDRQQSEMTAWLEESRAAMKLESSSASAASLVSAPRRASSRGFYSDVLLQHQSLPAMESFIAAFFEFPLRVYVLRAQARAGMWRRNGESLAQQVWMYMHPSFAETFVDPDIFALQLGAIALSPNTLLTSMAMRFGLASELSFSAPEFRVGDTPDLFADFFSLLITMLSERTFLGMSFGEYVRMEIIHRLAVDDFTHSSLTESLPHRVGADEQFDEILKQVADYHAPANTAFSMRQGFYSLRRECWDEVDLAHLVARIYSKSTIAKGIQRMAFARPDLVSATATAGLLTPAESASGSGELSTSPGHTGGTAAARSSNASVWATRFPYRRLQPLSNEFAGLLRMLDDPLLHALVFFAAYRLIYAIECDRRVRDRAADAAGPSTTACEASFFEAMHVLRCALDFHDTRYGVGVGPSRAIWTAAAAVRPHRVASSVFDLGLPSSDIVVNMCFECVVPPRISVGGSFTASSGTPLMNASILSLLNALCTMPEMESHASYLSAVMDRIVAWSGCRAYCLALRSGTSDSPFEHAVRAVVEDAAASSLHSACAQSPPKNGADLTDYMQHAAAEQAESDAASSAKRKQAASQRKLAIMNEFSARQRAFVQHTQAEESRATAAVSTEVGETEDSVSSTPMSVDGSDANNASAPVYECVICLTSTPSTLAEPMGYVAWVFPSGVLDNEVDQAVDQAVHQAVGAGANEHESATTPTPPALDSHATVASTDPVAIRLFRQANRQKKSVDALAAEHQPDRHPLHMLQHVDIQTTKGDQAVSLQVRSCGHCMHFECYSQFICNTFHTPSVSAYIDTSHGMYSCTTCRRVANVLLPILPVSAVCSSDVAAVGLGVDSEQPEAADAADAAWTESALSPEVLDDDATAANVNGVSEMRAVVAATSIIRQVTQASRLGGRFEDCSFATVASTMRNIIRSALLQASSVSQDAARRRELLDKMTGYGELVRMLFGCCRNQPDNNDNIDNDSNDNNKGTTLMEHDMRHSLLPLIWKALVCQPSQQSPSDLSSSRTPTPPSKMHSPPSPGFAHLSTLAHELLRADPPFIARNPLGCDALSVLCHLLCLWPRAITLAEIGRLGRTVFPLSIVQALIPALLHVGQQFALSTDAVAQVVDDALAATTFETLDDPSDRIDTWLLQFAKTICRVLATQSALVSGLSLDLAVVMLDKSVDIFGMPEADLPPVTASPSMESVANPDQDVGLDAGDAVRVRERVIAHLLAVTRRLLQPYVHGVHLLGNYLAGQPLAREHLFSDALFDALALVSPSLESIAHPALRCYPARLADPDVDVREVLPAAFGEQTEQWLALLSAALPTPGERQATTPTMHIGIVPSRPVQLIPLPNCFDDLFRSFRGMTCGNCHSVPAQGALCLICGTFLCVPMRSSALNCCTVARTSEIVAHSRSCCAGLAVILILSSSAVQIYRSQVTCSWGSPYLDVFGEEDIDLRRGRPLFLNQARYAALNSHFLLQSFDNSSANWSYQPHER</sequence>
<accession>A0A0D2WM36</accession>
<dbReference type="InterPro" id="IPR042065">
    <property type="entry name" value="E3_ELL-like"/>
</dbReference>
<feature type="compositionally biased region" description="Low complexity" evidence="11">
    <location>
        <begin position="98"/>
        <end position="109"/>
    </location>
</feature>
<comment type="catalytic activity">
    <reaction evidence="1 10">
        <text>S-ubiquitinyl-[E2 ubiquitin-conjugating enzyme]-L-cysteine + [acceptor protein]-L-lysine = [E2 ubiquitin-conjugating enzyme]-L-cysteine + N(6)-ubiquitinyl-[acceptor protein]-L-lysine.</text>
        <dbReference type="EC" id="2.3.2.27"/>
    </reaction>
</comment>
<proteinExistence type="inferred from homology"/>
<dbReference type="InterPro" id="IPR055194">
    <property type="entry name" value="UBR1-like_WH"/>
</dbReference>
<dbReference type="Pfam" id="PF18995">
    <property type="entry name" value="PRT6_C"/>
    <property type="match status" value="1"/>
</dbReference>
<feature type="region of interest" description="Disordered" evidence="11">
    <location>
        <begin position="1664"/>
        <end position="1692"/>
    </location>
</feature>
<evidence type="ECO:0000256" key="4">
    <source>
        <dbReference type="ARBA" id="ARBA00022723"/>
    </source>
</evidence>
<dbReference type="GO" id="GO:0071596">
    <property type="term" value="P:ubiquitin-dependent protein catabolic process via the N-end rule pathway"/>
    <property type="evidence" value="ECO:0007669"/>
    <property type="project" value="UniProtKB-UniRule"/>
</dbReference>
<feature type="region of interest" description="Disordered" evidence="11">
    <location>
        <begin position="307"/>
        <end position="339"/>
    </location>
</feature>
<comment type="pathway">
    <text evidence="2 10">Protein modification; protein ubiquitination.</text>
</comment>
<dbReference type="SMART" id="SM00396">
    <property type="entry name" value="ZnF_UBR1"/>
    <property type="match status" value="1"/>
</dbReference>
<dbReference type="eggNOG" id="KOG1140">
    <property type="taxonomic scope" value="Eukaryota"/>
</dbReference>
<dbReference type="InterPro" id="IPR039164">
    <property type="entry name" value="UBR1-like"/>
</dbReference>
<dbReference type="PANTHER" id="PTHR21497:SF39">
    <property type="entry name" value="E3 UBIQUITIN-PROTEIN LIGASE UBR3"/>
    <property type="match status" value="1"/>
</dbReference>
<keyword evidence="13" id="KW-0436">Ligase</keyword>
<dbReference type="InterPro" id="IPR003126">
    <property type="entry name" value="Znf_UBR"/>
</dbReference>
<feature type="zinc finger region" description="UBR-type" evidence="9">
    <location>
        <begin position="404"/>
        <end position="475"/>
    </location>
</feature>
<evidence type="ECO:0000256" key="3">
    <source>
        <dbReference type="ARBA" id="ARBA00022679"/>
    </source>
</evidence>
<dbReference type="EMBL" id="KE346362">
    <property type="protein sequence ID" value="KJE91113.1"/>
    <property type="molecule type" value="Genomic_DNA"/>
</dbReference>
<feature type="compositionally biased region" description="Acidic residues" evidence="11">
    <location>
        <begin position="220"/>
        <end position="230"/>
    </location>
</feature>
<evidence type="ECO:0000313" key="13">
    <source>
        <dbReference type="EMBL" id="KJE91113.1"/>
    </source>
</evidence>
<feature type="region of interest" description="Disordered" evidence="11">
    <location>
        <begin position="617"/>
        <end position="648"/>
    </location>
</feature>
<comment type="similarity">
    <text evidence="8 10">Belongs to the E3 ubiquitin-protein ligase UBR1-like family.</text>
</comment>
<dbReference type="PROSITE" id="PS51157">
    <property type="entry name" value="ZF_UBR"/>
    <property type="match status" value="1"/>
</dbReference>
<protein>
    <recommendedName>
        <fullName evidence="10">E3 ubiquitin-protein ligase</fullName>
        <ecNumber evidence="10">2.3.2.27</ecNumber>
    </recommendedName>
</protein>
<evidence type="ECO:0000256" key="2">
    <source>
        <dbReference type="ARBA" id="ARBA00004906"/>
    </source>
</evidence>
<feature type="compositionally biased region" description="Polar residues" evidence="11">
    <location>
        <begin position="617"/>
        <end position="644"/>
    </location>
</feature>
<feature type="region of interest" description="Disordered" evidence="11">
    <location>
        <begin position="1748"/>
        <end position="1769"/>
    </location>
</feature>
<dbReference type="EC" id="2.3.2.27" evidence="10"/>
<dbReference type="GO" id="GO:0008270">
    <property type="term" value="F:zinc ion binding"/>
    <property type="evidence" value="ECO:0007669"/>
    <property type="project" value="UniProtKB-UniRule"/>
</dbReference>
<evidence type="ECO:0000259" key="12">
    <source>
        <dbReference type="PROSITE" id="PS51157"/>
    </source>
</evidence>
<dbReference type="GO" id="GO:0005737">
    <property type="term" value="C:cytoplasm"/>
    <property type="evidence" value="ECO:0007669"/>
    <property type="project" value="TreeGrafter"/>
</dbReference>
<keyword evidence="14" id="KW-1185">Reference proteome</keyword>
<dbReference type="Pfam" id="PF22960">
    <property type="entry name" value="WHD_UBR1"/>
    <property type="match status" value="1"/>
</dbReference>
<dbReference type="UniPathway" id="UPA00143"/>
<dbReference type="Proteomes" id="UP000008743">
    <property type="component" value="Unassembled WGS sequence"/>
</dbReference>
<feature type="compositionally biased region" description="Polar residues" evidence="11">
    <location>
        <begin position="177"/>
        <end position="189"/>
    </location>
</feature>
<dbReference type="GO" id="GO:0061630">
    <property type="term" value="F:ubiquitin protein ligase activity"/>
    <property type="evidence" value="ECO:0007669"/>
    <property type="project" value="UniProtKB-UniRule"/>
</dbReference>
<dbReference type="InParanoid" id="A0A0D2WM36"/>
<dbReference type="FunFam" id="2.10.110.30:FF:000002">
    <property type="entry name" value="Putative e3 ubiquitin-protein ligase ubr3"/>
    <property type="match status" value="1"/>
</dbReference>
<dbReference type="CDD" id="cd19673">
    <property type="entry name" value="UBR-box_UBR3"/>
    <property type="match status" value="1"/>
</dbReference>
<evidence type="ECO:0000313" key="14">
    <source>
        <dbReference type="Proteomes" id="UP000008743"/>
    </source>
</evidence>
<dbReference type="GO" id="GO:0016874">
    <property type="term" value="F:ligase activity"/>
    <property type="evidence" value="ECO:0007669"/>
    <property type="project" value="UniProtKB-KW"/>
</dbReference>
<dbReference type="Pfam" id="PF02207">
    <property type="entry name" value="zf-UBR"/>
    <property type="match status" value="1"/>
</dbReference>
<evidence type="ECO:0000256" key="8">
    <source>
        <dbReference type="ARBA" id="ARBA00046341"/>
    </source>
</evidence>
<feature type="compositionally biased region" description="Polar residues" evidence="11">
    <location>
        <begin position="1681"/>
        <end position="1692"/>
    </location>
</feature>
<feature type="region of interest" description="Disordered" evidence="11">
    <location>
        <begin position="98"/>
        <end position="122"/>
    </location>
</feature>
<dbReference type="Gene3D" id="2.10.110.30">
    <property type="match status" value="1"/>
</dbReference>
<dbReference type="PANTHER" id="PTHR21497">
    <property type="entry name" value="UBIQUITIN LIGASE E3 ALPHA-RELATED"/>
    <property type="match status" value="1"/>
</dbReference>